<keyword evidence="3" id="KW-1185">Reference proteome</keyword>
<organism evidence="2 3">
    <name type="scientific">Claviceps humidiphila</name>
    <dbReference type="NCBI Taxonomy" id="1294629"/>
    <lineage>
        <taxon>Eukaryota</taxon>
        <taxon>Fungi</taxon>
        <taxon>Dikarya</taxon>
        <taxon>Ascomycota</taxon>
        <taxon>Pezizomycotina</taxon>
        <taxon>Sordariomycetes</taxon>
        <taxon>Hypocreomycetidae</taxon>
        <taxon>Hypocreales</taxon>
        <taxon>Clavicipitaceae</taxon>
        <taxon>Claviceps</taxon>
    </lineage>
</organism>
<feature type="non-terminal residue" evidence="2">
    <location>
        <position position="109"/>
    </location>
</feature>
<evidence type="ECO:0000313" key="3">
    <source>
        <dbReference type="Proteomes" id="UP000732380"/>
    </source>
</evidence>
<name>A0A9P7Q8X5_9HYPO</name>
<sequence length="109" mass="12039">MVCRSSSAVQDGGQTTLLTSPVDALEDTVEDLDRQMGSANTKMGSFETMVVAIHGQLNAMKESNDKLTAQVTRLELSMNSRFTEMDDKFTNLESSMESSMDSRFKKMDA</sequence>
<accession>A0A9P7Q8X5</accession>
<comment type="caution">
    <text evidence="2">The sequence shown here is derived from an EMBL/GenBank/DDBJ whole genome shotgun (WGS) entry which is preliminary data.</text>
</comment>
<evidence type="ECO:0000313" key="2">
    <source>
        <dbReference type="EMBL" id="KAG6123784.1"/>
    </source>
</evidence>
<reference evidence="2 3" key="1">
    <citation type="journal article" date="2020" name="bioRxiv">
        <title>Whole genome comparisons of ergot fungi reveals the divergence and evolution of species within the genus Claviceps are the result of varying mechanisms driving genome evolution and host range expansion.</title>
        <authorList>
            <person name="Wyka S.A."/>
            <person name="Mondo S.J."/>
            <person name="Liu M."/>
            <person name="Dettman J."/>
            <person name="Nalam V."/>
            <person name="Broders K.D."/>
        </authorList>
    </citation>
    <scope>NUCLEOTIDE SEQUENCE [LARGE SCALE GENOMIC DNA]</scope>
    <source>
        <strain evidence="2 3">LM576</strain>
    </source>
</reference>
<dbReference type="AlphaFoldDB" id="A0A9P7Q8X5"/>
<gene>
    <name evidence="2" type="ORF">E4U13_000077</name>
</gene>
<proteinExistence type="predicted"/>
<protein>
    <submittedName>
        <fullName evidence="2">Uncharacterized protein</fullName>
    </submittedName>
</protein>
<feature type="coiled-coil region" evidence="1">
    <location>
        <begin position="22"/>
        <end position="77"/>
    </location>
</feature>
<keyword evidence="1" id="KW-0175">Coiled coil</keyword>
<dbReference type="EMBL" id="SRQM01000001">
    <property type="protein sequence ID" value="KAG6123784.1"/>
    <property type="molecule type" value="Genomic_DNA"/>
</dbReference>
<evidence type="ECO:0000256" key="1">
    <source>
        <dbReference type="SAM" id="Coils"/>
    </source>
</evidence>
<dbReference type="Proteomes" id="UP000732380">
    <property type="component" value="Unassembled WGS sequence"/>
</dbReference>
<dbReference type="Gene3D" id="1.20.5.340">
    <property type="match status" value="1"/>
</dbReference>